<dbReference type="AlphaFoldDB" id="A0A1E3H5E7"/>
<organism evidence="3 4">
    <name type="scientific">Methylobrevis pamukkalensis</name>
    <dbReference type="NCBI Taxonomy" id="1439726"/>
    <lineage>
        <taxon>Bacteria</taxon>
        <taxon>Pseudomonadati</taxon>
        <taxon>Pseudomonadota</taxon>
        <taxon>Alphaproteobacteria</taxon>
        <taxon>Hyphomicrobiales</taxon>
        <taxon>Pleomorphomonadaceae</taxon>
        <taxon>Methylobrevis</taxon>
    </lineage>
</organism>
<evidence type="ECO:0000259" key="2">
    <source>
        <dbReference type="SMART" id="SM00382"/>
    </source>
</evidence>
<keyword evidence="4" id="KW-1185">Reference proteome</keyword>
<feature type="compositionally biased region" description="Low complexity" evidence="1">
    <location>
        <begin position="670"/>
        <end position="682"/>
    </location>
</feature>
<dbReference type="RefSeq" id="WP_069306130.1">
    <property type="nucleotide sequence ID" value="NZ_MCRJ01000019.1"/>
</dbReference>
<name>A0A1E3H5E7_9HYPH</name>
<sequence length="739" mass="80314">MEPGGDHREQNRPPAPACPGRRSPPPRGDVRAPRAGDRLPLRLHRVIGRQVVINVLRSALVDHRLVSIVGPGGVGKSTVALALAEEEIGRHGGVVQVLDLALCAGPEQLFAYVTGALDLPPAKPLDVAGLAAASGDRPMLLVLDNCEHMVDAVADLAATFLDGAPHLRLIATSREALRISGERVFRLPSLEVPSNETSSAAEALEFPSVALFFERAAAVVGDLVVEDADVPFVVEICRRLDGIPLAIELAAARVDLFGLRELAARLDDRFAILGEGRRTALPRHRTLLAALDWSYETLSPAAREALIRLSCFRGAFSLSSAIAVAGRDGLSASDLIASVADLAAKSMLVPLPDRGVMTYRFLETTRQYGWRKLVDAPFRRDVLRRHAMVCTDLLAGAAKDLLLMRREVWTHRYGGLVADVQAALDWTHSQDGDAAIALTLVAAAAPLGEQLFMKADYILQLEAAVHRLEAGEARIRPEMLRMSLPLAHMQLHLRGDLQNSRKTATSAALLQTEMGVRLPEVLAAQFGHALIEGRYAEALAIAGEIGELAAERDEPALAMLGHRVAALAHHFLGDFPEARRLARRVIDSPFEFLPFSVNSHRVSMRVVLARCAAVERADDEARGWVEEAIRQGRDDNVHSRCLALGLGAIPVAIWLGDEARRGPGTRRSPRSPSGTASASGTRWRTISPSEWTVRSENPGRRRLKRDRRRRSARPCSTCYRPSRRICSPPGPGSASNRVR</sequence>
<dbReference type="EMBL" id="MCRJ01000019">
    <property type="protein sequence ID" value="ODN71534.1"/>
    <property type="molecule type" value="Genomic_DNA"/>
</dbReference>
<protein>
    <submittedName>
        <fullName evidence="3">Putative HTH-type transcriptional regulator</fullName>
    </submittedName>
</protein>
<dbReference type="SUPFAM" id="SSF52540">
    <property type="entry name" value="P-loop containing nucleoside triphosphate hydrolases"/>
    <property type="match status" value="1"/>
</dbReference>
<dbReference type="CDD" id="cd01983">
    <property type="entry name" value="SIMIBI"/>
    <property type="match status" value="1"/>
</dbReference>
<reference evidence="3 4" key="1">
    <citation type="submission" date="2016-07" db="EMBL/GenBank/DDBJ databases">
        <title>Draft Genome Sequence of Methylobrevis pamukkalensis PK2.</title>
        <authorList>
            <person name="Vasilenko O.V."/>
            <person name="Doronina N.V."/>
            <person name="Shmareva M.N."/>
            <person name="Tarlachkov S.V."/>
            <person name="Mustakhimov I."/>
            <person name="Trotsenko Y.A."/>
        </authorList>
    </citation>
    <scope>NUCLEOTIDE SEQUENCE [LARGE SCALE GENOMIC DNA]</scope>
    <source>
        <strain evidence="3 4">PK2</strain>
    </source>
</reference>
<comment type="caution">
    <text evidence="3">The sequence shown here is derived from an EMBL/GenBank/DDBJ whole genome shotgun (WGS) entry which is preliminary data.</text>
</comment>
<proteinExistence type="predicted"/>
<feature type="region of interest" description="Disordered" evidence="1">
    <location>
        <begin position="1"/>
        <end position="35"/>
    </location>
</feature>
<dbReference type="InterPro" id="IPR027417">
    <property type="entry name" value="P-loop_NTPase"/>
</dbReference>
<evidence type="ECO:0000313" key="3">
    <source>
        <dbReference type="EMBL" id="ODN71534.1"/>
    </source>
</evidence>
<dbReference type="PANTHER" id="PTHR47691">
    <property type="entry name" value="REGULATOR-RELATED"/>
    <property type="match status" value="1"/>
</dbReference>
<feature type="compositionally biased region" description="Pro residues" evidence="1">
    <location>
        <begin position="13"/>
        <end position="27"/>
    </location>
</feature>
<dbReference type="PANTHER" id="PTHR47691:SF3">
    <property type="entry name" value="HTH-TYPE TRANSCRIPTIONAL REGULATOR RV0890C-RELATED"/>
    <property type="match status" value="1"/>
</dbReference>
<feature type="compositionally biased region" description="Polar residues" evidence="1">
    <location>
        <begin position="684"/>
        <end position="695"/>
    </location>
</feature>
<dbReference type="SMART" id="SM00382">
    <property type="entry name" value="AAA"/>
    <property type="match status" value="1"/>
</dbReference>
<evidence type="ECO:0000256" key="1">
    <source>
        <dbReference type="SAM" id="MobiDB-lite"/>
    </source>
</evidence>
<evidence type="ECO:0000313" key="4">
    <source>
        <dbReference type="Proteomes" id="UP000094622"/>
    </source>
</evidence>
<feature type="compositionally biased region" description="Basic residues" evidence="1">
    <location>
        <begin position="700"/>
        <end position="712"/>
    </location>
</feature>
<feature type="compositionally biased region" description="Basic and acidic residues" evidence="1">
    <location>
        <begin position="1"/>
        <end position="11"/>
    </location>
</feature>
<dbReference type="Gene3D" id="3.40.50.300">
    <property type="entry name" value="P-loop containing nucleotide triphosphate hydrolases"/>
    <property type="match status" value="1"/>
</dbReference>
<feature type="region of interest" description="Disordered" evidence="1">
    <location>
        <begin position="660"/>
        <end position="739"/>
    </location>
</feature>
<feature type="domain" description="AAA+ ATPase" evidence="2">
    <location>
        <begin position="62"/>
        <end position="191"/>
    </location>
</feature>
<dbReference type="PATRIC" id="fig|1439726.3.peg.1189"/>
<gene>
    <name evidence="3" type="ORF">A6302_01138</name>
</gene>
<dbReference type="PRINTS" id="PR00364">
    <property type="entry name" value="DISEASERSIST"/>
</dbReference>
<dbReference type="Proteomes" id="UP000094622">
    <property type="component" value="Unassembled WGS sequence"/>
</dbReference>
<dbReference type="OrthoDB" id="4473689at2"/>
<dbReference type="InterPro" id="IPR003593">
    <property type="entry name" value="AAA+_ATPase"/>
</dbReference>
<accession>A0A1E3H5E7</accession>